<feature type="non-terminal residue" evidence="1">
    <location>
        <position position="68"/>
    </location>
</feature>
<comment type="caution">
    <text evidence="1">The sequence shown here is derived from an EMBL/GenBank/DDBJ whole genome shotgun (WGS) entry which is preliminary data.</text>
</comment>
<dbReference type="AlphaFoldDB" id="A0A9N9JFY3"/>
<evidence type="ECO:0000313" key="1">
    <source>
        <dbReference type="EMBL" id="CAG8777212.1"/>
    </source>
</evidence>
<name>A0A9N9JFY3_9GLOM</name>
<dbReference type="EMBL" id="CAJVQA010023145">
    <property type="protein sequence ID" value="CAG8777212.1"/>
    <property type="molecule type" value="Genomic_DNA"/>
</dbReference>
<keyword evidence="2" id="KW-1185">Reference proteome</keyword>
<gene>
    <name evidence="1" type="ORF">CPELLU_LOCUS16187</name>
</gene>
<accession>A0A9N9JFY3</accession>
<organism evidence="1 2">
    <name type="scientific">Cetraspora pellucida</name>
    <dbReference type="NCBI Taxonomy" id="1433469"/>
    <lineage>
        <taxon>Eukaryota</taxon>
        <taxon>Fungi</taxon>
        <taxon>Fungi incertae sedis</taxon>
        <taxon>Mucoromycota</taxon>
        <taxon>Glomeromycotina</taxon>
        <taxon>Glomeromycetes</taxon>
        <taxon>Diversisporales</taxon>
        <taxon>Gigasporaceae</taxon>
        <taxon>Cetraspora</taxon>
    </lineage>
</organism>
<sequence length="68" mass="7872">MFKIKLKEIEENVVANVLANNLQYEKTIFNKLEQSNIVEFLEKSFSNNESSLEEDNPIKINKINVPTS</sequence>
<protein>
    <submittedName>
        <fullName evidence="1">1331_t:CDS:1</fullName>
    </submittedName>
</protein>
<proteinExistence type="predicted"/>
<reference evidence="1" key="1">
    <citation type="submission" date="2021-06" db="EMBL/GenBank/DDBJ databases">
        <authorList>
            <person name="Kallberg Y."/>
            <person name="Tangrot J."/>
            <person name="Rosling A."/>
        </authorList>
    </citation>
    <scope>NUCLEOTIDE SEQUENCE</scope>
    <source>
        <strain evidence="1">FL966</strain>
    </source>
</reference>
<evidence type="ECO:0000313" key="2">
    <source>
        <dbReference type="Proteomes" id="UP000789759"/>
    </source>
</evidence>
<dbReference type="Proteomes" id="UP000789759">
    <property type="component" value="Unassembled WGS sequence"/>
</dbReference>